<dbReference type="EMBL" id="LNIX01000030">
    <property type="protein sequence ID" value="OXA41199.1"/>
    <property type="molecule type" value="Genomic_DNA"/>
</dbReference>
<evidence type="ECO:0000256" key="1">
    <source>
        <dbReference type="SAM" id="Phobius"/>
    </source>
</evidence>
<evidence type="ECO:0000313" key="4">
    <source>
        <dbReference type="EMBL" id="OXA41199.1"/>
    </source>
</evidence>
<name>A0A226D7K1_FOLCA</name>
<feature type="transmembrane region" description="Helical" evidence="1">
    <location>
        <begin position="414"/>
        <end position="435"/>
    </location>
</feature>
<dbReference type="InterPro" id="IPR001810">
    <property type="entry name" value="F-box_dom"/>
</dbReference>
<reference evidence="4 5" key="1">
    <citation type="submission" date="2015-12" db="EMBL/GenBank/DDBJ databases">
        <title>The genome of Folsomia candida.</title>
        <authorList>
            <person name="Faddeeva A."/>
            <person name="Derks M.F."/>
            <person name="Anvar Y."/>
            <person name="Smit S."/>
            <person name="Van Straalen N."/>
            <person name="Roelofs D."/>
        </authorList>
    </citation>
    <scope>NUCLEOTIDE SEQUENCE [LARGE SCALE GENOMIC DNA]</scope>
    <source>
        <strain evidence="4 5">VU population</strain>
        <tissue evidence="4">Whole body</tissue>
    </source>
</reference>
<feature type="transmembrane region" description="Helical" evidence="1">
    <location>
        <begin position="121"/>
        <end position="141"/>
    </location>
</feature>
<sequence length="1126" mass="129727">MASFAVILLFLPIFQIFFAIDNATTEKPKQSDKVILDLIEAKLTEYLYPFENCTTVIFTENDLIWGSSNKKAKSGPVVLLDYKSHRYPPTRFLIYDRITLHRYRNVGPHCWATFLILPERLHMFGITIFNLIGISLVYPIYPLQYFIFFTTKPNNAKGYLRHNYVRKNFGLREFLIVDTTKLEEYETVLRIAYHNFYHIKRPLVGVEPTEEWYTIECQPDNCFHEIVLLGKNLSRLNKYFWPNNARFIKDGLNTDDLFALKNLYQSHHRYRLLANLTSLSQFLIYLILEDLLTYDLSELTPIHAIYPVQRITWRRGQRAVRYLVYDSQPFSFVSCYQTISNSAMLTSLSSPFDWATWTCLLISCGMVVLILTVVLRRVISDGIYLVVGITMENSVIASQSTYEIGSSDKKYRSVGLYMILAVWTIFVGTVLTNWYKTCFTMEMIVPTIYRSPWETVFDVDGIRILMPFKLFGLDDNSQQVEFFRYMIFYRIILVAFVPLDAHDYFLTKYNNTVIALAKTLYHHLGYRNFTFSREGMFGDPARFNKSLLKDVPIQPVDYDAFDSYGIVKALSTCGKVALVDSKENIAAITNFLNDNQEKITYVSVDGDSFFENTRGWVLRPVKNSYVEKRMKAMISSGILKHLEFLYKLWKPEKLLNHYANWTHPKIEAVSRLDWNSKILSNIFSHLDIHRIQAFRTVSSTWNSIGAAELGTRKIFSMRLFSQSSTTADEIQKVNPALLKRICVQYAYGDSEVQFQKVVSILVRQIRELRLCLDSLSWPSLLEILSANGLPNLVKMAIKICFDKPIPDVGVVCLRNLKVLEVSGSSFENAKNNLGFREITDNLPQLCPLLTQVSTTLEKLCLGINTSPVNVFRTHPRVELSSSFPKLKYFKNLASDVFEFVQFLPENFPCLVSLSMDPFDITGEHISWDDRQDQPIRRIEGVKNLQIGNIRDFLIISQPNANPFPNVTHLTINNIQEAEYMGNFAETANLPNVLRMCATWKYLTHLEIVIGGGDPRLSQILEALESLDVDTGLSELRITSLSSKFPKAIFDDLPSDDEKLTDFITKCSPLNRLIFQGVWWMAESVIRVTEFFARRGSPHSAVNFEGGYGFSKKATFEKFNITLMENF</sequence>
<protein>
    <recommendedName>
        <fullName evidence="3">F-box domain-containing protein</fullName>
    </recommendedName>
</protein>
<keyword evidence="1" id="KW-0472">Membrane</keyword>
<gene>
    <name evidence="4" type="ORF">Fcan01_23975</name>
</gene>
<keyword evidence="1" id="KW-0812">Transmembrane</keyword>
<dbReference type="Pfam" id="PF00646">
    <property type="entry name" value="F-box"/>
    <property type="match status" value="1"/>
</dbReference>
<evidence type="ECO:0000259" key="3">
    <source>
        <dbReference type="Pfam" id="PF00646"/>
    </source>
</evidence>
<comment type="caution">
    <text evidence="4">The sequence shown here is derived from an EMBL/GenBank/DDBJ whole genome shotgun (WGS) entry which is preliminary data.</text>
</comment>
<keyword evidence="5" id="KW-1185">Reference proteome</keyword>
<dbReference type="AlphaFoldDB" id="A0A226D7K1"/>
<proteinExistence type="predicted"/>
<feature type="signal peptide" evidence="2">
    <location>
        <begin position="1"/>
        <end position="19"/>
    </location>
</feature>
<feature type="transmembrane region" description="Helical" evidence="1">
    <location>
        <begin position="354"/>
        <end position="375"/>
    </location>
</feature>
<dbReference type="Gene3D" id="3.80.10.10">
    <property type="entry name" value="Ribonuclease Inhibitor"/>
    <property type="match status" value="1"/>
</dbReference>
<keyword evidence="2" id="KW-0732">Signal</keyword>
<feature type="domain" description="F-box" evidence="3">
    <location>
        <begin position="675"/>
        <end position="704"/>
    </location>
</feature>
<feature type="transmembrane region" description="Helical" evidence="1">
    <location>
        <begin position="270"/>
        <end position="288"/>
    </location>
</feature>
<accession>A0A226D7K1</accession>
<dbReference type="InterPro" id="IPR032675">
    <property type="entry name" value="LRR_dom_sf"/>
</dbReference>
<dbReference type="Proteomes" id="UP000198287">
    <property type="component" value="Unassembled WGS sequence"/>
</dbReference>
<organism evidence="4 5">
    <name type="scientific">Folsomia candida</name>
    <name type="common">Springtail</name>
    <dbReference type="NCBI Taxonomy" id="158441"/>
    <lineage>
        <taxon>Eukaryota</taxon>
        <taxon>Metazoa</taxon>
        <taxon>Ecdysozoa</taxon>
        <taxon>Arthropoda</taxon>
        <taxon>Hexapoda</taxon>
        <taxon>Collembola</taxon>
        <taxon>Entomobryomorpha</taxon>
        <taxon>Isotomoidea</taxon>
        <taxon>Isotomidae</taxon>
        <taxon>Proisotominae</taxon>
        <taxon>Folsomia</taxon>
    </lineage>
</organism>
<evidence type="ECO:0000313" key="5">
    <source>
        <dbReference type="Proteomes" id="UP000198287"/>
    </source>
</evidence>
<evidence type="ECO:0000256" key="2">
    <source>
        <dbReference type="SAM" id="SignalP"/>
    </source>
</evidence>
<keyword evidence="1" id="KW-1133">Transmembrane helix</keyword>
<feature type="chain" id="PRO_5012985562" description="F-box domain-containing protein" evidence="2">
    <location>
        <begin position="20"/>
        <end position="1126"/>
    </location>
</feature>